<dbReference type="STRING" id="763665.A0A2G5B7S2"/>
<dbReference type="Pfam" id="PF02535">
    <property type="entry name" value="Zip"/>
    <property type="match status" value="1"/>
</dbReference>
<evidence type="ECO:0000256" key="1">
    <source>
        <dbReference type="ARBA" id="ARBA00004127"/>
    </source>
</evidence>
<dbReference type="PANTHER" id="PTHR16133:SF0">
    <property type="entry name" value="ZINC_IRON REGULATED TRANSPORTER-RELATED PROTEIN 102B, ISOFORM E"/>
    <property type="match status" value="1"/>
</dbReference>
<feature type="transmembrane region" description="Helical" evidence="8">
    <location>
        <begin position="35"/>
        <end position="55"/>
    </location>
</feature>
<evidence type="ECO:0000313" key="10">
    <source>
        <dbReference type="Proteomes" id="UP000242474"/>
    </source>
</evidence>
<keyword evidence="4 8" id="KW-1133">Transmembrane helix</keyword>
<evidence type="ECO:0000256" key="4">
    <source>
        <dbReference type="ARBA" id="ARBA00022989"/>
    </source>
</evidence>
<keyword evidence="5" id="KW-0333">Golgi apparatus</keyword>
<feature type="transmembrane region" description="Helical" evidence="8">
    <location>
        <begin position="276"/>
        <end position="297"/>
    </location>
</feature>
<dbReference type="AlphaFoldDB" id="A0A2G5B7S2"/>
<feature type="transmembrane region" description="Helical" evidence="8">
    <location>
        <begin position="352"/>
        <end position="375"/>
    </location>
</feature>
<dbReference type="InterPro" id="IPR003689">
    <property type="entry name" value="ZIP"/>
</dbReference>
<dbReference type="OrthoDB" id="19859at2759"/>
<feature type="transmembrane region" description="Helical" evidence="8">
    <location>
        <begin position="6"/>
        <end position="28"/>
    </location>
</feature>
<dbReference type="Proteomes" id="UP000242474">
    <property type="component" value="Unassembled WGS sequence"/>
</dbReference>
<dbReference type="GO" id="GO:0000139">
    <property type="term" value="C:Golgi membrane"/>
    <property type="evidence" value="ECO:0007669"/>
    <property type="project" value="UniProtKB-SubCell"/>
</dbReference>
<dbReference type="GO" id="GO:0046873">
    <property type="term" value="F:metal ion transmembrane transporter activity"/>
    <property type="evidence" value="ECO:0007669"/>
    <property type="project" value="InterPro"/>
</dbReference>
<evidence type="ECO:0000256" key="7">
    <source>
        <dbReference type="SAM" id="MobiDB-lite"/>
    </source>
</evidence>
<proteinExistence type="predicted"/>
<dbReference type="PANTHER" id="PTHR16133">
    <property type="entry name" value="SOLUTE CARRIER FAMILY 39 ZINC TRANSPORTER , MEMBER 9-RELATED"/>
    <property type="match status" value="1"/>
</dbReference>
<accession>A0A2G5B7S2</accession>
<keyword evidence="3 8" id="KW-0812">Transmembrane</keyword>
<feature type="transmembrane region" description="Helical" evidence="8">
    <location>
        <begin position="86"/>
        <end position="104"/>
    </location>
</feature>
<feature type="compositionally biased region" description="Low complexity" evidence="7">
    <location>
        <begin position="165"/>
        <end position="179"/>
    </location>
</feature>
<feature type="transmembrane region" description="Helical" evidence="8">
    <location>
        <begin position="309"/>
        <end position="332"/>
    </location>
</feature>
<comment type="subcellular location">
    <subcellularLocation>
        <location evidence="1">Endomembrane system</location>
        <topology evidence="1">Multi-pass membrane protein</topology>
    </subcellularLocation>
    <subcellularLocation>
        <location evidence="2">Golgi apparatus membrane</location>
    </subcellularLocation>
</comment>
<keyword evidence="6 8" id="KW-0472">Membrane</keyword>
<sequence>MQAVFRLILEGLAMFAGSWVAGCVPLYVRMDQRKFSILALFGAGLLIGAALAVILPEGVETLSKSMLTKQQKKDTDELVESMNSTIGWSLVAGFCTMLLIDNIFPSAHPDHDRQRTDAPERGIQQQVNNDPACLEEIQMSPQGQHIDGRTESESTLHTSHDHFTQQQLDRQYQQNQQRQHSADDSLSSFPMTMVNTHEPEVPENGIWDFQAHKQQPRWRRILVQLCMALSPHRLPSTLIGILVHSCADGLALGAAVAASAAQTDADSNEHSSSLEIIVFLALLLHKAPAAFGLITTLKQQGFAKYKLGIWLTVFAASAPLAALVTFAVFLLVNPSSDQQELRRGTDEPIVQPWTGIVMLYSAGTFLYVAMAHTLTEAVHHAKTLRAHAKQNQNNSRSDNISANTSLGLLNIAVLLLGVILPPLVSKDHDE</sequence>
<evidence type="ECO:0000256" key="3">
    <source>
        <dbReference type="ARBA" id="ARBA00022692"/>
    </source>
</evidence>
<organism evidence="9 10">
    <name type="scientific">Coemansia reversa (strain ATCC 12441 / NRRL 1564)</name>
    <dbReference type="NCBI Taxonomy" id="763665"/>
    <lineage>
        <taxon>Eukaryota</taxon>
        <taxon>Fungi</taxon>
        <taxon>Fungi incertae sedis</taxon>
        <taxon>Zoopagomycota</taxon>
        <taxon>Kickxellomycotina</taxon>
        <taxon>Kickxellomycetes</taxon>
        <taxon>Kickxellales</taxon>
        <taxon>Kickxellaceae</taxon>
        <taxon>Coemansia</taxon>
    </lineage>
</organism>
<evidence type="ECO:0000256" key="8">
    <source>
        <dbReference type="SAM" id="Phobius"/>
    </source>
</evidence>
<dbReference type="EMBL" id="KZ303510">
    <property type="protein sequence ID" value="PIA15059.1"/>
    <property type="molecule type" value="Genomic_DNA"/>
</dbReference>
<dbReference type="PROSITE" id="PS51257">
    <property type="entry name" value="PROKAR_LIPOPROTEIN"/>
    <property type="match status" value="1"/>
</dbReference>
<dbReference type="InterPro" id="IPR045891">
    <property type="entry name" value="ZIP9"/>
</dbReference>
<evidence type="ECO:0000256" key="2">
    <source>
        <dbReference type="ARBA" id="ARBA00004394"/>
    </source>
</evidence>
<reference evidence="9 10" key="1">
    <citation type="journal article" date="2015" name="Genome Biol. Evol.">
        <title>Phylogenomic analyses indicate that early fungi evolved digesting cell walls of algal ancestors of land plants.</title>
        <authorList>
            <person name="Chang Y."/>
            <person name="Wang S."/>
            <person name="Sekimoto S."/>
            <person name="Aerts A.L."/>
            <person name="Choi C."/>
            <person name="Clum A."/>
            <person name="LaButti K.M."/>
            <person name="Lindquist E.A."/>
            <person name="Yee Ngan C."/>
            <person name="Ohm R.A."/>
            <person name="Salamov A.A."/>
            <person name="Grigoriev I.V."/>
            <person name="Spatafora J.W."/>
            <person name="Berbee M.L."/>
        </authorList>
    </citation>
    <scope>NUCLEOTIDE SEQUENCE [LARGE SCALE GENOMIC DNA]</scope>
    <source>
        <strain evidence="9 10">NRRL 1564</strain>
    </source>
</reference>
<gene>
    <name evidence="9" type="ORF">COEREDRAFT_82266</name>
</gene>
<dbReference type="GO" id="GO:0006829">
    <property type="term" value="P:zinc ion transport"/>
    <property type="evidence" value="ECO:0007669"/>
    <property type="project" value="InterPro"/>
</dbReference>
<feature type="transmembrane region" description="Helical" evidence="8">
    <location>
        <begin position="237"/>
        <end position="256"/>
    </location>
</feature>
<feature type="compositionally biased region" description="Basic and acidic residues" evidence="7">
    <location>
        <begin position="146"/>
        <end position="163"/>
    </location>
</feature>
<feature type="transmembrane region" description="Helical" evidence="8">
    <location>
        <begin position="406"/>
        <end position="424"/>
    </location>
</feature>
<keyword evidence="10" id="KW-1185">Reference proteome</keyword>
<evidence type="ECO:0000313" key="9">
    <source>
        <dbReference type="EMBL" id="PIA15059.1"/>
    </source>
</evidence>
<feature type="region of interest" description="Disordered" evidence="7">
    <location>
        <begin position="144"/>
        <end position="187"/>
    </location>
</feature>
<name>A0A2G5B7S2_COERN</name>
<evidence type="ECO:0000256" key="6">
    <source>
        <dbReference type="ARBA" id="ARBA00023136"/>
    </source>
</evidence>
<evidence type="ECO:0000256" key="5">
    <source>
        <dbReference type="ARBA" id="ARBA00023034"/>
    </source>
</evidence>
<protein>
    <submittedName>
        <fullName evidence="9">Zinc/iron permease</fullName>
    </submittedName>
</protein>